<proteinExistence type="predicted"/>
<evidence type="ECO:0000313" key="1">
    <source>
        <dbReference type="EMBL" id="JAD50483.1"/>
    </source>
</evidence>
<protein>
    <submittedName>
        <fullName evidence="1">Uncharacterized protein</fullName>
    </submittedName>
</protein>
<reference evidence="1" key="2">
    <citation type="journal article" date="2015" name="Data Brief">
        <title>Shoot transcriptome of the giant reed, Arundo donax.</title>
        <authorList>
            <person name="Barrero R.A."/>
            <person name="Guerrero F.D."/>
            <person name="Moolhuijzen P."/>
            <person name="Goolsby J.A."/>
            <person name="Tidwell J."/>
            <person name="Bellgard S.E."/>
            <person name="Bellgard M.I."/>
        </authorList>
    </citation>
    <scope>NUCLEOTIDE SEQUENCE</scope>
    <source>
        <tissue evidence="1">Shoot tissue taken approximately 20 cm above the soil surface</tissue>
    </source>
</reference>
<name>A0A0A9AKU2_ARUDO</name>
<accession>A0A0A9AKU2</accession>
<reference evidence="1" key="1">
    <citation type="submission" date="2014-09" db="EMBL/GenBank/DDBJ databases">
        <authorList>
            <person name="Magalhaes I.L.F."/>
            <person name="Oliveira U."/>
            <person name="Santos F.R."/>
            <person name="Vidigal T.H.D.A."/>
            <person name="Brescovit A.D."/>
            <person name="Santos A.J."/>
        </authorList>
    </citation>
    <scope>NUCLEOTIDE SEQUENCE</scope>
    <source>
        <tissue evidence="1">Shoot tissue taken approximately 20 cm above the soil surface</tissue>
    </source>
</reference>
<organism evidence="1">
    <name type="scientific">Arundo donax</name>
    <name type="common">Giant reed</name>
    <name type="synonym">Donax arundinaceus</name>
    <dbReference type="NCBI Taxonomy" id="35708"/>
    <lineage>
        <taxon>Eukaryota</taxon>
        <taxon>Viridiplantae</taxon>
        <taxon>Streptophyta</taxon>
        <taxon>Embryophyta</taxon>
        <taxon>Tracheophyta</taxon>
        <taxon>Spermatophyta</taxon>
        <taxon>Magnoliopsida</taxon>
        <taxon>Liliopsida</taxon>
        <taxon>Poales</taxon>
        <taxon>Poaceae</taxon>
        <taxon>PACMAD clade</taxon>
        <taxon>Arundinoideae</taxon>
        <taxon>Arundineae</taxon>
        <taxon>Arundo</taxon>
    </lineage>
</organism>
<sequence length="35" mass="4028">MLLRPGRPTLIDKTLLLCCCIPCRIPLYLMQVLIN</sequence>
<dbReference type="AlphaFoldDB" id="A0A0A9AKU2"/>
<dbReference type="EMBL" id="GBRH01247412">
    <property type="protein sequence ID" value="JAD50483.1"/>
    <property type="molecule type" value="Transcribed_RNA"/>
</dbReference>